<keyword evidence="2" id="KW-1185">Reference proteome</keyword>
<proteinExistence type="predicted"/>
<organism evidence="1 2">
    <name type="scientific">Holothuria leucospilota</name>
    <name type="common">Black long sea cucumber</name>
    <name type="synonym">Mertensiothuria leucospilota</name>
    <dbReference type="NCBI Taxonomy" id="206669"/>
    <lineage>
        <taxon>Eukaryota</taxon>
        <taxon>Metazoa</taxon>
        <taxon>Echinodermata</taxon>
        <taxon>Eleutherozoa</taxon>
        <taxon>Echinozoa</taxon>
        <taxon>Holothuroidea</taxon>
        <taxon>Aspidochirotacea</taxon>
        <taxon>Aspidochirotida</taxon>
        <taxon>Holothuriidae</taxon>
        <taxon>Holothuria</taxon>
    </lineage>
</organism>
<comment type="caution">
    <text evidence="1">The sequence shown here is derived from an EMBL/GenBank/DDBJ whole genome shotgun (WGS) entry which is preliminary data.</text>
</comment>
<gene>
    <name evidence="1" type="ORF">HOLleu_19886</name>
</gene>
<accession>A0A9Q1H801</accession>
<evidence type="ECO:0000313" key="1">
    <source>
        <dbReference type="EMBL" id="KAJ8036028.1"/>
    </source>
</evidence>
<dbReference type="Proteomes" id="UP001152320">
    <property type="component" value="Chromosome 9"/>
</dbReference>
<protein>
    <submittedName>
        <fullName evidence="1">Uncharacterized protein</fullName>
    </submittedName>
</protein>
<name>A0A9Q1H801_HOLLE</name>
<reference evidence="1" key="1">
    <citation type="submission" date="2021-10" db="EMBL/GenBank/DDBJ databases">
        <title>Tropical sea cucumber genome reveals ecological adaptation and Cuvierian tubules defense mechanism.</title>
        <authorList>
            <person name="Chen T."/>
        </authorList>
    </citation>
    <scope>NUCLEOTIDE SEQUENCE</scope>
    <source>
        <strain evidence="1">Nanhai2018</strain>
        <tissue evidence="1">Muscle</tissue>
    </source>
</reference>
<sequence length="54" mass="5943">MRTTQTNIRLGVIGTDDVGFHVTIALVFPSWFALTICEAGQFQVALELVKSESM</sequence>
<dbReference type="AlphaFoldDB" id="A0A9Q1H801"/>
<evidence type="ECO:0000313" key="2">
    <source>
        <dbReference type="Proteomes" id="UP001152320"/>
    </source>
</evidence>
<dbReference type="EMBL" id="JAIZAY010000009">
    <property type="protein sequence ID" value="KAJ8036028.1"/>
    <property type="molecule type" value="Genomic_DNA"/>
</dbReference>